<dbReference type="GO" id="GO:0071949">
    <property type="term" value="F:FAD binding"/>
    <property type="evidence" value="ECO:0007669"/>
    <property type="project" value="InterPro"/>
</dbReference>
<evidence type="ECO:0000256" key="3">
    <source>
        <dbReference type="ARBA" id="ARBA00023002"/>
    </source>
</evidence>
<dbReference type="EMBL" id="JAAAJB010000442">
    <property type="protein sequence ID" value="KAG0255773.1"/>
    <property type="molecule type" value="Genomic_DNA"/>
</dbReference>
<dbReference type="AlphaFoldDB" id="A0A9P6PYI7"/>
<dbReference type="PANTHER" id="PTHR46865">
    <property type="entry name" value="OXIDOREDUCTASE-RELATED"/>
    <property type="match status" value="1"/>
</dbReference>
<keyword evidence="4" id="KW-0812">Transmembrane</keyword>
<keyword evidence="1" id="KW-0285">Flavoprotein</keyword>
<keyword evidence="4" id="KW-0472">Membrane</keyword>
<feature type="transmembrane region" description="Helical" evidence="4">
    <location>
        <begin position="7"/>
        <end position="25"/>
    </location>
</feature>
<dbReference type="Gene3D" id="3.50.50.60">
    <property type="entry name" value="FAD/NAD(P)-binding domain"/>
    <property type="match status" value="1"/>
</dbReference>
<dbReference type="PANTHER" id="PTHR46865:SF2">
    <property type="entry name" value="MONOOXYGENASE"/>
    <property type="match status" value="1"/>
</dbReference>
<dbReference type="PROSITE" id="PS51257">
    <property type="entry name" value="PROKAR_LIPOPROTEIN"/>
    <property type="match status" value="1"/>
</dbReference>
<evidence type="ECO:0000259" key="5">
    <source>
        <dbReference type="Pfam" id="PF01494"/>
    </source>
</evidence>
<evidence type="ECO:0000256" key="1">
    <source>
        <dbReference type="ARBA" id="ARBA00022630"/>
    </source>
</evidence>
<dbReference type="Proteomes" id="UP000807716">
    <property type="component" value="Unassembled WGS sequence"/>
</dbReference>
<protein>
    <recommendedName>
        <fullName evidence="5">FAD-binding domain-containing protein</fullName>
    </recommendedName>
</protein>
<dbReference type="Pfam" id="PF01494">
    <property type="entry name" value="FAD_binding_3"/>
    <property type="match status" value="1"/>
</dbReference>
<keyword evidence="2" id="KW-0274">FAD</keyword>
<gene>
    <name evidence="6" type="ORF">DFQ27_006075</name>
</gene>
<reference evidence="6" key="1">
    <citation type="journal article" date="2020" name="Fungal Divers.">
        <title>Resolving the Mortierellaceae phylogeny through synthesis of multi-gene phylogenetics and phylogenomics.</title>
        <authorList>
            <person name="Vandepol N."/>
            <person name="Liber J."/>
            <person name="Desiro A."/>
            <person name="Na H."/>
            <person name="Kennedy M."/>
            <person name="Barry K."/>
            <person name="Grigoriev I.V."/>
            <person name="Miller A.N."/>
            <person name="O'Donnell K."/>
            <person name="Stajich J.E."/>
            <person name="Bonito G."/>
        </authorList>
    </citation>
    <scope>NUCLEOTIDE SEQUENCE</scope>
    <source>
        <strain evidence="6">BC1065</strain>
    </source>
</reference>
<dbReference type="SUPFAM" id="SSF51905">
    <property type="entry name" value="FAD/NAD(P)-binding domain"/>
    <property type="match status" value="1"/>
</dbReference>
<dbReference type="InterPro" id="IPR051704">
    <property type="entry name" value="FAD_aromatic-hydroxylase"/>
</dbReference>
<dbReference type="GO" id="GO:0016491">
    <property type="term" value="F:oxidoreductase activity"/>
    <property type="evidence" value="ECO:0007669"/>
    <property type="project" value="UniProtKB-KW"/>
</dbReference>
<keyword evidence="4" id="KW-1133">Transmembrane helix</keyword>
<keyword evidence="3" id="KW-0560">Oxidoreductase</keyword>
<evidence type="ECO:0000256" key="2">
    <source>
        <dbReference type="ARBA" id="ARBA00022827"/>
    </source>
</evidence>
<organism evidence="6 7">
    <name type="scientific">Actinomortierella ambigua</name>
    <dbReference type="NCBI Taxonomy" id="1343610"/>
    <lineage>
        <taxon>Eukaryota</taxon>
        <taxon>Fungi</taxon>
        <taxon>Fungi incertae sedis</taxon>
        <taxon>Mucoromycota</taxon>
        <taxon>Mortierellomycotina</taxon>
        <taxon>Mortierellomycetes</taxon>
        <taxon>Mortierellales</taxon>
        <taxon>Mortierellaceae</taxon>
        <taxon>Actinomortierella</taxon>
    </lineage>
</organism>
<evidence type="ECO:0000313" key="6">
    <source>
        <dbReference type="EMBL" id="KAG0255773.1"/>
    </source>
</evidence>
<evidence type="ECO:0000313" key="7">
    <source>
        <dbReference type="Proteomes" id="UP000807716"/>
    </source>
</evidence>
<accession>A0A9P6PYI7</accession>
<sequence>MSDPRDFHVLIVGAGLGGCMLGALLERAGVSYTIFERAKQVKPLGSAIAISANALAIFEQMGLYDELRSFSSIILHGLVKDETGKLLSDSDYTMLEER</sequence>
<dbReference type="InterPro" id="IPR002938">
    <property type="entry name" value="FAD-bd"/>
</dbReference>
<feature type="domain" description="FAD-binding" evidence="5">
    <location>
        <begin position="7"/>
        <end position="69"/>
    </location>
</feature>
<proteinExistence type="predicted"/>
<dbReference type="InterPro" id="IPR036188">
    <property type="entry name" value="FAD/NAD-bd_sf"/>
</dbReference>
<evidence type="ECO:0000256" key="4">
    <source>
        <dbReference type="SAM" id="Phobius"/>
    </source>
</evidence>
<comment type="caution">
    <text evidence="6">The sequence shown here is derived from an EMBL/GenBank/DDBJ whole genome shotgun (WGS) entry which is preliminary data.</text>
</comment>
<dbReference type="OrthoDB" id="655030at2759"/>
<keyword evidence="7" id="KW-1185">Reference proteome</keyword>
<name>A0A9P6PYI7_9FUNG</name>